<dbReference type="InterPro" id="IPR010730">
    <property type="entry name" value="HET"/>
</dbReference>
<evidence type="ECO:0000259" key="2">
    <source>
        <dbReference type="Pfam" id="PF06985"/>
    </source>
</evidence>
<feature type="chain" id="PRO_5014448502" evidence="1">
    <location>
        <begin position="24"/>
        <end position="629"/>
    </location>
</feature>
<protein>
    <submittedName>
        <fullName evidence="3">HET-domain-containing protein</fullName>
    </submittedName>
</protein>
<dbReference type="EMBL" id="KZ613895">
    <property type="protein sequence ID" value="PMD52806.1"/>
    <property type="molecule type" value="Genomic_DNA"/>
</dbReference>
<dbReference type="OrthoDB" id="5362512at2759"/>
<dbReference type="AlphaFoldDB" id="A0A2J6SPV8"/>
<dbReference type="Proteomes" id="UP000235371">
    <property type="component" value="Unassembled WGS sequence"/>
</dbReference>
<dbReference type="PANTHER" id="PTHR33112:SF16">
    <property type="entry name" value="HETEROKARYON INCOMPATIBILITY DOMAIN-CONTAINING PROTEIN"/>
    <property type="match status" value="1"/>
</dbReference>
<keyword evidence="1" id="KW-0732">Signal</keyword>
<reference evidence="3 4" key="1">
    <citation type="submission" date="2016-04" db="EMBL/GenBank/DDBJ databases">
        <title>A degradative enzymes factory behind the ericoid mycorrhizal symbiosis.</title>
        <authorList>
            <consortium name="DOE Joint Genome Institute"/>
            <person name="Martino E."/>
            <person name="Morin E."/>
            <person name="Grelet G."/>
            <person name="Kuo A."/>
            <person name="Kohler A."/>
            <person name="Daghino S."/>
            <person name="Barry K."/>
            <person name="Choi C."/>
            <person name="Cichocki N."/>
            <person name="Clum A."/>
            <person name="Copeland A."/>
            <person name="Hainaut M."/>
            <person name="Haridas S."/>
            <person name="Labutti K."/>
            <person name="Lindquist E."/>
            <person name="Lipzen A."/>
            <person name="Khouja H.-R."/>
            <person name="Murat C."/>
            <person name="Ohm R."/>
            <person name="Olson A."/>
            <person name="Spatafora J."/>
            <person name="Veneault-Fourrey C."/>
            <person name="Henrissat B."/>
            <person name="Grigoriev I."/>
            <person name="Martin F."/>
            <person name="Perotto S."/>
        </authorList>
    </citation>
    <scope>NUCLEOTIDE SEQUENCE [LARGE SCALE GENOMIC DNA]</scope>
    <source>
        <strain evidence="3 4">E</strain>
    </source>
</reference>
<proteinExistence type="predicted"/>
<dbReference type="PANTHER" id="PTHR33112">
    <property type="entry name" value="DOMAIN PROTEIN, PUTATIVE-RELATED"/>
    <property type="match status" value="1"/>
</dbReference>
<organism evidence="3 4">
    <name type="scientific">Hyaloscypha bicolor E</name>
    <dbReference type="NCBI Taxonomy" id="1095630"/>
    <lineage>
        <taxon>Eukaryota</taxon>
        <taxon>Fungi</taxon>
        <taxon>Dikarya</taxon>
        <taxon>Ascomycota</taxon>
        <taxon>Pezizomycotina</taxon>
        <taxon>Leotiomycetes</taxon>
        <taxon>Helotiales</taxon>
        <taxon>Hyaloscyphaceae</taxon>
        <taxon>Hyaloscypha</taxon>
        <taxon>Hyaloscypha bicolor</taxon>
    </lineage>
</organism>
<evidence type="ECO:0000256" key="1">
    <source>
        <dbReference type="SAM" id="SignalP"/>
    </source>
</evidence>
<gene>
    <name evidence="3" type="ORF">K444DRAFT_192004</name>
</gene>
<dbReference type="InParanoid" id="A0A2J6SPV8"/>
<feature type="domain" description="Heterokaryon incompatibility" evidence="2">
    <location>
        <begin position="150"/>
        <end position="307"/>
    </location>
</feature>
<dbReference type="STRING" id="1095630.A0A2J6SPV8"/>
<feature type="signal peptide" evidence="1">
    <location>
        <begin position="1"/>
        <end position="23"/>
    </location>
</feature>
<sequence>MLLGMTFWKWIVRCCSFLGLYTASQPKLPTPADVPAEVSCEHATSTINRWLKACEDHPECNSHNFFGAQVRRNEVLGRHAGSSLRQPFGLVVSALGCLSCIHQKVTEFWGGSEEQKSNLAPILPKRMIHLGKRAETAHLVATPPSSTVSYAALSYCWGEDATFMTVKGTLEDFEKDIPMDKLPQTIKDAFCLTRELGLDYIWVDAICIVQKDVSEWEEESQKMGHIYSNAKIVLAATRSGNVHEGMFTKRSTAQLSIDIEAPGSSMRARRNLNHDIIVSCRTKSDYWWDKHIKGTFPLLSRGWGFQEPMLATRIVHFTPTELVWECQRSRKCECHVMESKLYPAMNNLGSALRICLKQANDDRSMRQMWREIVNSYSVRKLTQTDDKLPALSGIAGLLKDCSGDTYYAGLWRRSLPFDLLWRCDQSGQLQVSKRRSPSWSWISVDCAVKWPVCQNPNEDQPLKYIRSTTYFECGTKGIEVSNVAIELDGKDAYGRVRARRMNVKTRLRPVTIRQASGDRWSEIFGTEWEVLACDSEPAPFWPDISKEGLQLDPCRCGKDIPHIFHAMDVMKSSNTTGSWEEALVVRFIDGSEQQYERVGVVANVSPNVRPWTTAKSWFDSFETHEITLV</sequence>
<evidence type="ECO:0000313" key="3">
    <source>
        <dbReference type="EMBL" id="PMD52806.1"/>
    </source>
</evidence>
<evidence type="ECO:0000313" key="4">
    <source>
        <dbReference type="Proteomes" id="UP000235371"/>
    </source>
</evidence>
<accession>A0A2J6SPV8</accession>
<keyword evidence="4" id="KW-1185">Reference proteome</keyword>
<dbReference type="GeneID" id="36579008"/>
<name>A0A2J6SPV8_9HELO</name>
<dbReference type="RefSeq" id="XP_024729710.1">
    <property type="nucleotide sequence ID" value="XM_024870926.1"/>
</dbReference>
<dbReference type="Pfam" id="PF06985">
    <property type="entry name" value="HET"/>
    <property type="match status" value="1"/>
</dbReference>